<dbReference type="GO" id="GO:0016747">
    <property type="term" value="F:acyltransferase activity, transferring groups other than amino-acyl groups"/>
    <property type="evidence" value="ECO:0007669"/>
    <property type="project" value="InterPro"/>
</dbReference>
<name>A0A5J9UMY1_9POAL</name>
<protein>
    <recommendedName>
        <fullName evidence="1">Chalcone/stilbene synthase N-terminal domain-containing protein</fullName>
    </recommendedName>
</protein>
<dbReference type="InterPro" id="IPR011141">
    <property type="entry name" value="Polyketide_synthase_type-III"/>
</dbReference>
<dbReference type="AlphaFoldDB" id="A0A5J9UMY1"/>
<dbReference type="InterPro" id="IPR001099">
    <property type="entry name" value="Chalcone/stilbene_synt_N"/>
</dbReference>
<sequence>MSQICAVDQLVSCLGDRRHLLSNPSGVAGSAALALSSSHRIRCSATVGLSNRQTAFRRTSTLTDTSTSPRATISPSLSQDKEDLMKKWYFHHTEDTFLDHPELVDLTLPSLDARQAILASAVPALAAAAAAKAIEQWSRPASDITHLVFATYSGAHMPGADVQLASLLGLRPAAQRTMMYPGGCTAGSAALRVAKDIAENSRGAR</sequence>
<dbReference type="Gene3D" id="3.40.47.10">
    <property type="match status" value="1"/>
</dbReference>
<accession>A0A5J9UMY1</accession>
<dbReference type="Gramene" id="TVU24621">
    <property type="protein sequence ID" value="TVU24621"/>
    <property type="gene ID" value="EJB05_27069"/>
</dbReference>
<dbReference type="EMBL" id="RWGY01000013">
    <property type="protein sequence ID" value="TVU24621.1"/>
    <property type="molecule type" value="Genomic_DNA"/>
</dbReference>
<dbReference type="PANTHER" id="PTHR11877">
    <property type="entry name" value="HYDROXYMETHYLGLUTARYL-COA SYNTHASE"/>
    <property type="match status" value="1"/>
</dbReference>
<dbReference type="OrthoDB" id="329835at2759"/>
<comment type="caution">
    <text evidence="2">The sequence shown here is derived from an EMBL/GenBank/DDBJ whole genome shotgun (WGS) entry which is preliminary data.</text>
</comment>
<evidence type="ECO:0000313" key="3">
    <source>
        <dbReference type="Proteomes" id="UP000324897"/>
    </source>
</evidence>
<reference evidence="2 3" key="1">
    <citation type="journal article" date="2019" name="Sci. Rep.">
        <title>A high-quality genome of Eragrostis curvula grass provides insights into Poaceae evolution and supports new strategies to enhance forage quality.</title>
        <authorList>
            <person name="Carballo J."/>
            <person name="Santos B.A.C.M."/>
            <person name="Zappacosta D."/>
            <person name="Garbus I."/>
            <person name="Selva J.P."/>
            <person name="Gallo C.A."/>
            <person name="Diaz A."/>
            <person name="Albertini E."/>
            <person name="Caccamo M."/>
            <person name="Echenique V."/>
        </authorList>
    </citation>
    <scope>NUCLEOTIDE SEQUENCE [LARGE SCALE GENOMIC DNA]</scope>
    <source>
        <strain evidence="3">cv. Victoria</strain>
        <tissue evidence="2">Leaf</tissue>
    </source>
</reference>
<evidence type="ECO:0000259" key="1">
    <source>
        <dbReference type="Pfam" id="PF00195"/>
    </source>
</evidence>
<feature type="domain" description="Chalcone/stilbene synthase N-terminal" evidence="1">
    <location>
        <begin position="81"/>
        <end position="205"/>
    </location>
</feature>
<dbReference type="InterPro" id="IPR016039">
    <property type="entry name" value="Thiolase-like"/>
</dbReference>
<dbReference type="Proteomes" id="UP000324897">
    <property type="component" value="Chromosome 2"/>
</dbReference>
<proteinExistence type="predicted"/>
<dbReference type="SUPFAM" id="SSF53901">
    <property type="entry name" value="Thiolase-like"/>
    <property type="match status" value="1"/>
</dbReference>
<keyword evidence="3" id="KW-1185">Reference proteome</keyword>
<evidence type="ECO:0000313" key="2">
    <source>
        <dbReference type="EMBL" id="TVU24621.1"/>
    </source>
</evidence>
<dbReference type="Pfam" id="PF00195">
    <property type="entry name" value="Chal_sti_synt_N"/>
    <property type="match status" value="1"/>
</dbReference>
<feature type="non-terminal residue" evidence="2">
    <location>
        <position position="205"/>
    </location>
</feature>
<dbReference type="GO" id="GO:0030639">
    <property type="term" value="P:polyketide biosynthetic process"/>
    <property type="evidence" value="ECO:0007669"/>
    <property type="project" value="TreeGrafter"/>
</dbReference>
<feature type="non-terminal residue" evidence="2">
    <location>
        <position position="1"/>
    </location>
</feature>
<dbReference type="PANTHER" id="PTHR11877:SF74">
    <property type="entry name" value="TYPE III POLYKETIDE SYNTHASE B"/>
    <property type="match status" value="1"/>
</dbReference>
<organism evidence="2 3">
    <name type="scientific">Eragrostis curvula</name>
    <name type="common">weeping love grass</name>
    <dbReference type="NCBI Taxonomy" id="38414"/>
    <lineage>
        <taxon>Eukaryota</taxon>
        <taxon>Viridiplantae</taxon>
        <taxon>Streptophyta</taxon>
        <taxon>Embryophyta</taxon>
        <taxon>Tracheophyta</taxon>
        <taxon>Spermatophyta</taxon>
        <taxon>Magnoliopsida</taxon>
        <taxon>Liliopsida</taxon>
        <taxon>Poales</taxon>
        <taxon>Poaceae</taxon>
        <taxon>PACMAD clade</taxon>
        <taxon>Chloridoideae</taxon>
        <taxon>Eragrostideae</taxon>
        <taxon>Eragrostidinae</taxon>
        <taxon>Eragrostis</taxon>
    </lineage>
</organism>
<gene>
    <name evidence="2" type="ORF">EJB05_27069</name>
</gene>